<proteinExistence type="predicted"/>
<dbReference type="KEGG" id="pfer:IRI77_09435"/>
<protein>
    <submittedName>
        <fullName evidence="3">NADP-dependent oxidoreductase</fullName>
    </submittedName>
</protein>
<sequence>MKTIQIVPNSGGTRLAEREAVQPTPGPGEVLIRVSAAGVTPTELAWYPTSHRKDGGVREGAIPGHEFSGVVEAVGQGVGLLEVGRAVYGMNDWFSEGSTAECCLAPFASIAPKPPNLTHEEAASVPIGALTAWQGLFDRAKLQPGERVLVQGAAGAVGLFAVQLARFRGAHVIATASARNLEFVAGLGADEVIDYTKGPFEEQVRDMDVVFDGVGGETLRRSWSVLKPNGRMVTIAASEEATSDGRVKDAFFIVVPDQKQLYLVGEMLRSGSLRTVVDTVVPWTLAPEAYMNAVPRRGRGKVVIDVVATE</sequence>
<dbReference type="PROSITE" id="PS00059">
    <property type="entry name" value="ADH_ZINC"/>
    <property type="match status" value="1"/>
</dbReference>
<dbReference type="GO" id="GO:0008270">
    <property type="term" value="F:zinc ion binding"/>
    <property type="evidence" value="ECO:0007669"/>
    <property type="project" value="InterPro"/>
</dbReference>
<evidence type="ECO:0000313" key="3">
    <source>
        <dbReference type="EMBL" id="QOY90154.1"/>
    </source>
</evidence>
<dbReference type="Proteomes" id="UP000593892">
    <property type="component" value="Chromosome"/>
</dbReference>
<dbReference type="InterPro" id="IPR013154">
    <property type="entry name" value="ADH-like_N"/>
</dbReference>
<dbReference type="InterPro" id="IPR050700">
    <property type="entry name" value="YIM1/Zinc_Alcohol_DH_Fams"/>
</dbReference>
<dbReference type="PANTHER" id="PTHR11695">
    <property type="entry name" value="ALCOHOL DEHYDROGENASE RELATED"/>
    <property type="match status" value="1"/>
</dbReference>
<dbReference type="PANTHER" id="PTHR11695:SF294">
    <property type="entry name" value="RETICULON-4-INTERACTING PROTEIN 1, MITOCHONDRIAL"/>
    <property type="match status" value="1"/>
</dbReference>
<dbReference type="Pfam" id="PF13602">
    <property type="entry name" value="ADH_zinc_N_2"/>
    <property type="match status" value="1"/>
</dbReference>
<dbReference type="Pfam" id="PF08240">
    <property type="entry name" value="ADH_N"/>
    <property type="match status" value="1"/>
</dbReference>
<dbReference type="GO" id="GO:0016616">
    <property type="term" value="F:oxidoreductase activity, acting on the CH-OH group of donors, NAD or NADP as acceptor"/>
    <property type="evidence" value="ECO:0007669"/>
    <property type="project" value="UniProtKB-ARBA"/>
</dbReference>
<dbReference type="Gene3D" id="3.90.180.10">
    <property type="entry name" value="Medium-chain alcohol dehydrogenases, catalytic domain"/>
    <property type="match status" value="1"/>
</dbReference>
<dbReference type="InterPro" id="IPR020843">
    <property type="entry name" value="ER"/>
</dbReference>
<gene>
    <name evidence="3" type="ORF">IRI77_09435</name>
</gene>
<dbReference type="CDD" id="cd05289">
    <property type="entry name" value="MDR_like_2"/>
    <property type="match status" value="1"/>
</dbReference>
<dbReference type="EMBL" id="CP063849">
    <property type="protein sequence ID" value="QOY90154.1"/>
    <property type="molecule type" value="Genomic_DNA"/>
</dbReference>
<dbReference type="SUPFAM" id="SSF51735">
    <property type="entry name" value="NAD(P)-binding Rossmann-fold domains"/>
    <property type="match status" value="1"/>
</dbReference>
<keyword evidence="1" id="KW-0560">Oxidoreductase</keyword>
<dbReference type="AlphaFoldDB" id="A0A7S7NUU3"/>
<dbReference type="SMART" id="SM00829">
    <property type="entry name" value="PKS_ER"/>
    <property type="match status" value="1"/>
</dbReference>
<organism evidence="3 4">
    <name type="scientific">Paludibaculum fermentans</name>
    <dbReference type="NCBI Taxonomy" id="1473598"/>
    <lineage>
        <taxon>Bacteria</taxon>
        <taxon>Pseudomonadati</taxon>
        <taxon>Acidobacteriota</taxon>
        <taxon>Terriglobia</taxon>
        <taxon>Bryobacterales</taxon>
        <taxon>Bryobacteraceae</taxon>
        <taxon>Paludibaculum</taxon>
    </lineage>
</organism>
<dbReference type="Gene3D" id="3.40.50.720">
    <property type="entry name" value="NAD(P)-binding Rossmann-like Domain"/>
    <property type="match status" value="1"/>
</dbReference>
<accession>A0A7S7NUU3</accession>
<dbReference type="InterPro" id="IPR036291">
    <property type="entry name" value="NAD(P)-bd_dom_sf"/>
</dbReference>
<dbReference type="InterPro" id="IPR011032">
    <property type="entry name" value="GroES-like_sf"/>
</dbReference>
<evidence type="ECO:0000313" key="4">
    <source>
        <dbReference type="Proteomes" id="UP000593892"/>
    </source>
</evidence>
<evidence type="ECO:0000259" key="2">
    <source>
        <dbReference type="SMART" id="SM00829"/>
    </source>
</evidence>
<keyword evidence="4" id="KW-1185">Reference proteome</keyword>
<name>A0A7S7NUU3_PALFE</name>
<dbReference type="SUPFAM" id="SSF50129">
    <property type="entry name" value="GroES-like"/>
    <property type="match status" value="1"/>
</dbReference>
<dbReference type="InterPro" id="IPR002328">
    <property type="entry name" value="ADH_Zn_CS"/>
</dbReference>
<reference evidence="3 4" key="1">
    <citation type="submission" date="2020-10" db="EMBL/GenBank/DDBJ databases">
        <title>Complete genome sequence of Paludibaculum fermentans P105T, a facultatively anaerobic acidobacterium capable of dissimilatory Fe(III) reduction.</title>
        <authorList>
            <person name="Dedysh S.N."/>
            <person name="Beletsky A.V."/>
            <person name="Kulichevskaya I.S."/>
            <person name="Mardanov A.V."/>
            <person name="Ravin N.V."/>
        </authorList>
    </citation>
    <scope>NUCLEOTIDE SEQUENCE [LARGE SCALE GENOMIC DNA]</scope>
    <source>
        <strain evidence="3 4">P105</strain>
    </source>
</reference>
<feature type="domain" description="Enoyl reductase (ER)" evidence="2">
    <location>
        <begin position="12"/>
        <end position="304"/>
    </location>
</feature>
<evidence type="ECO:0000256" key="1">
    <source>
        <dbReference type="ARBA" id="ARBA00023002"/>
    </source>
</evidence>